<dbReference type="AlphaFoldDB" id="A0AAW3U289"/>
<evidence type="ECO:0000313" key="2">
    <source>
        <dbReference type="EMBL" id="MBB4723136.1"/>
    </source>
</evidence>
<dbReference type="Proteomes" id="UP000576603">
    <property type="component" value="Unassembled WGS sequence"/>
</dbReference>
<feature type="region of interest" description="Disordered" evidence="1">
    <location>
        <begin position="58"/>
        <end position="85"/>
    </location>
</feature>
<gene>
    <name evidence="2" type="ORF">FHY32_001454</name>
</gene>
<protein>
    <submittedName>
        <fullName evidence="2">Uncharacterized protein</fullName>
    </submittedName>
</protein>
<accession>A0AAW3U289</accession>
<dbReference type="EMBL" id="JACHNL010000002">
    <property type="protein sequence ID" value="MBB4723136.1"/>
    <property type="molecule type" value="Genomic_DNA"/>
</dbReference>
<organism evidence="2 3">
    <name type="scientific">Xanthomonas euvesicatoria</name>
    <dbReference type="NCBI Taxonomy" id="456327"/>
    <lineage>
        <taxon>Bacteria</taxon>
        <taxon>Pseudomonadati</taxon>
        <taxon>Pseudomonadota</taxon>
        <taxon>Gammaproteobacteria</taxon>
        <taxon>Lysobacterales</taxon>
        <taxon>Lysobacteraceae</taxon>
        <taxon>Xanthomonas</taxon>
    </lineage>
</organism>
<comment type="caution">
    <text evidence="2">The sequence shown here is derived from an EMBL/GenBank/DDBJ whole genome shotgun (WGS) entry which is preliminary data.</text>
</comment>
<evidence type="ECO:0000313" key="3">
    <source>
        <dbReference type="Proteomes" id="UP000576603"/>
    </source>
</evidence>
<reference evidence="2 3" key="1">
    <citation type="submission" date="2020-08" db="EMBL/GenBank/DDBJ databases">
        <title>Studying the diversity of plant-associated saprophytic bacteria and their role in host health and plant-pathogen interactions.</title>
        <authorList>
            <person name="Potnis N."/>
        </authorList>
    </citation>
    <scope>NUCLEOTIDE SEQUENCE [LARGE SCALE GENOMIC DNA]</scope>
    <source>
        <strain evidence="2 3">CFBP 7922</strain>
    </source>
</reference>
<name>A0AAW3U289_XANEU</name>
<proteinExistence type="predicted"/>
<evidence type="ECO:0000256" key="1">
    <source>
        <dbReference type="SAM" id="MobiDB-lite"/>
    </source>
</evidence>
<sequence length="220" mass="24537">MQCDVAWHAAERASPTVYDQDALKPLRCTSSPGCNLTSQLILKNRPLKERTPRTVFALPHEDRAADYAAPTERNPNRLQPSADAVTDRWPGHPAGEVQLVCHGVQSVAATGRWRCVVPMRSEVGTSDWLVALHRSRRSGIPGIAVVERSQGLRQQLDWSSMRRPRRTRQLRDARESGSSHVVCLLMQPLDRGINDVCERSAILRPGVSRAQCPRRSPDTP</sequence>